<dbReference type="EMBL" id="JAINWA010000003">
    <property type="protein sequence ID" value="MCD1655210.1"/>
    <property type="molecule type" value="Genomic_DNA"/>
</dbReference>
<dbReference type="RefSeq" id="WP_230756090.1">
    <property type="nucleotide sequence ID" value="NZ_JAINWA010000003.1"/>
</dbReference>
<proteinExistence type="predicted"/>
<dbReference type="AlphaFoldDB" id="A0AAE3JKF4"/>
<gene>
    <name evidence="1" type="ORF">K7J14_10940</name>
</gene>
<accession>A0AAE3JKF4</accession>
<keyword evidence="2" id="KW-1185">Reference proteome</keyword>
<protein>
    <submittedName>
        <fullName evidence="1">Uncharacterized protein</fullName>
    </submittedName>
</protein>
<name>A0AAE3JKF4_9SPIR</name>
<comment type="caution">
    <text evidence="1">The sequence shown here is derived from an EMBL/GenBank/DDBJ whole genome shotgun (WGS) entry which is preliminary data.</text>
</comment>
<evidence type="ECO:0000313" key="2">
    <source>
        <dbReference type="Proteomes" id="UP001198163"/>
    </source>
</evidence>
<dbReference type="Proteomes" id="UP001198163">
    <property type="component" value="Unassembled WGS sequence"/>
</dbReference>
<dbReference type="PROSITE" id="PS51257">
    <property type="entry name" value="PROKAR_LIPOPROTEIN"/>
    <property type="match status" value="1"/>
</dbReference>
<sequence length="677" mass="74151">MTTKGAAECFCNRGRFFSAAVFLAACVAGLHSQSPAEPSAQPVIAAVRTDFPSRPLSPTAVNFLEKAVEALSRSDYASASLHAAMGSSYERALADFPYIEALSLIAMDSPRADVIARLEAALSEGMVWRAYDPVEARTLCARFYAETLRYSDAFSLLSLVSDRSSADADYVKAFALYGSGRIPEARESVSAALERWPFDSRFPALFMTRERVLSPTPDAAALASKIVDRLYLWENQNRELYLLAVPFLHDPEARERYIRIYRGMGRTDRLEHDPNPLSAVDALEYGLISSEEALDELSSLSSSGIPLDLLERYARLQGSPSAVARFKTMMKGYDGTILQDVNGDGIIDARISYRLGLPQTISVDQNQDGAADYELECDGGLPVRASFAGGRGDAVWDRYPRLRSVAVSGREYMLKPLSLSWAPVRSYSPSFVDSLFPFVIYRPESSSSVPTETALVAHSAFFTQTDPSRPGGITRVSLQNGVPLTSESREGSLVYSWTAYEKGYPVRTMTDRDGDGYFETHAFSDPATGISRIEIDSNANRVMEYREEADSAGNTSIFWDSDEDGLSEISWKKKTDGSETLAFVHPENGDPVVVSLADGKPRSVRRGERIVPVLRDPAADLWWLGSIPSDARNLSGSIMKSLNPAGSSVVTTIVLKDGRVCVVLRSGGNTYVEISDE</sequence>
<organism evidence="1 2">
    <name type="scientific">Teretinema zuelzerae</name>
    <dbReference type="NCBI Taxonomy" id="156"/>
    <lineage>
        <taxon>Bacteria</taxon>
        <taxon>Pseudomonadati</taxon>
        <taxon>Spirochaetota</taxon>
        <taxon>Spirochaetia</taxon>
        <taxon>Spirochaetales</taxon>
        <taxon>Treponemataceae</taxon>
        <taxon>Teretinema</taxon>
    </lineage>
</organism>
<reference evidence="1" key="1">
    <citation type="submission" date="2021-08" db="EMBL/GenBank/DDBJ databases">
        <title>Comparative analyses of Brucepasteria parasyntrophica and Teretinema zuelzerae.</title>
        <authorList>
            <person name="Song Y."/>
            <person name="Brune A."/>
        </authorList>
    </citation>
    <scope>NUCLEOTIDE SEQUENCE</scope>
    <source>
        <strain evidence="1">DSM 1903</strain>
    </source>
</reference>
<evidence type="ECO:0000313" key="1">
    <source>
        <dbReference type="EMBL" id="MCD1655210.1"/>
    </source>
</evidence>